<dbReference type="AlphaFoldDB" id="A0A4P9WNG1"/>
<organism evidence="2 3">
    <name type="scientific">Blyttiomyces helicus</name>
    <dbReference type="NCBI Taxonomy" id="388810"/>
    <lineage>
        <taxon>Eukaryota</taxon>
        <taxon>Fungi</taxon>
        <taxon>Fungi incertae sedis</taxon>
        <taxon>Chytridiomycota</taxon>
        <taxon>Chytridiomycota incertae sedis</taxon>
        <taxon>Chytridiomycetes</taxon>
        <taxon>Chytridiomycetes incertae sedis</taxon>
        <taxon>Blyttiomyces</taxon>
    </lineage>
</organism>
<keyword evidence="1" id="KW-0732">Signal</keyword>
<keyword evidence="3" id="KW-1185">Reference proteome</keyword>
<dbReference type="Proteomes" id="UP000269721">
    <property type="component" value="Unassembled WGS sequence"/>
</dbReference>
<evidence type="ECO:0008006" key="4">
    <source>
        <dbReference type="Google" id="ProtNLM"/>
    </source>
</evidence>
<gene>
    <name evidence="2" type="ORF">BDK51DRAFT_44310</name>
</gene>
<proteinExistence type="predicted"/>
<evidence type="ECO:0000256" key="1">
    <source>
        <dbReference type="SAM" id="SignalP"/>
    </source>
</evidence>
<protein>
    <recommendedName>
        <fullName evidence="4">Secreted protein</fullName>
    </recommendedName>
</protein>
<evidence type="ECO:0000313" key="2">
    <source>
        <dbReference type="EMBL" id="RKO93623.1"/>
    </source>
</evidence>
<feature type="signal peptide" evidence="1">
    <location>
        <begin position="1"/>
        <end position="15"/>
    </location>
</feature>
<sequence>MSLVMVLLAILAASSDLLFRMTPKPFLLMMIVVKATGDDVTLDRDVLHGDLLSFGLVLQLAPGDHDRGRLGVLLMDCYQSLLHRMTVLVIVDVDRASLTILDDQLTDRMLVPRII</sequence>
<evidence type="ECO:0000313" key="3">
    <source>
        <dbReference type="Proteomes" id="UP000269721"/>
    </source>
</evidence>
<accession>A0A4P9WNG1</accession>
<dbReference type="EMBL" id="KZ994168">
    <property type="protein sequence ID" value="RKO93623.1"/>
    <property type="molecule type" value="Genomic_DNA"/>
</dbReference>
<name>A0A4P9WNG1_9FUNG</name>
<reference evidence="3" key="1">
    <citation type="journal article" date="2018" name="Nat. Microbiol.">
        <title>Leveraging single-cell genomics to expand the fungal tree of life.</title>
        <authorList>
            <person name="Ahrendt S.R."/>
            <person name="Quandt C.A."/>
            <person name="Ciobanu D."/>
            <person name="Clum A."/>
            <person name="Salamov A."/>
            <person name="Andreopoulos B."/>
            <person name="Cheng J.F."/>
            <person name="Woyke T."/>
            <person name="Pelin A."/>
            <person name="Henrissat B."/>
            <person name="Reynolds N.K."/>
            <person name="Benny G.L."/>
            <person name="Smith M.E."/>
            <person name="James T.Y."/>
            <person name="Grigoriev I.V."/>
        </authorList>
    </citation>
    <scope>NUCLEOTIDE SEQUENCE [LARGE SCALE GENOMIC DNA]</scope>
</reference>
<feature type="chain" id="PRO_5020244920" description="Secreted protein" evidence="1">
    <location>
        <begin position="16"/>
        <end position="115"/>
    </location>
</feature>